<accession>A0A1G8XH32</accession>
<dbReference type="Gene3D" id="3.20.20.80">
    <property type="entry name" value="Glycosidases"/>
    <property type="match status" value="1"/>
</dbReference>
<dbReference type="InterPro" id="IPR017853">
    <property type="entry name" value="GH"/>
</dbReference>
<evidence type="ECO:0000313" key="8">
    <source>
        <dbReference type="EMBL" id="SDJ89811.1"/>
    </source>
</evidence>
<dbReference type="NCBIfam" id="TIGR04183">
    <property type="entry name" value="Por_Secre_tail"/>
    <property type="match status" value="1"/>
</dbReference>
<proteinExistence type="inferred from homology"/>
<dbReference type="SUPFAM" id="SSF49785">
    <property type="entry name" value="Galactose-binding domain-like"/>
    <property type="match status" value="1"/>
</dbReference>
<dbReference type="Pfam" id="PF13860">
    <property type="entry name" value="FlgD_ig"/>
    <property type="match status" value="1"/>
</dbReference>
<dbReference type="RefSeq" id="WP_143017061.1">
    <property type="nucleotide sequence ID" value="NZ_FNFO01000001.1"/>
</dbReference>
<dbReference type="STRING" id="1075417.SAMN05421823_101364"/>
<dbReference type="PROSITE" id="PS51764">
    <property type="entry name" value="GH26"/>
    <property type="match status" value="1"/>
</dbReference>
<gene>
    <name evidence="8" type="ORF">SAMN05421823_101364</name>
</gene>
<dbReference type="Pfam" id="PF03422">
    <property type="entry name" value="CBM_6"/>
    <property type="match status" value="1"/>
</dbReference>
<comment type="similarity">
    <text evidence="1 5">Belongs to the glycosyl hydrolase 26 family.</text>
</comment>
<sequence>MQHPFRLTHPRTRFGILLLIILVPFADCLAQTSHKSLNFLYSIRGSQTIGGMHNRQPNANPNSYSQQLHNVVGQWPGLYSADFQFEPNEIANRQTMTNQVITEWNNGAMINLMWHACNPAKGEPCGWDGNGVLSQMSDWEWNQLTTNGTAINNAWKSRMDDVAYYLQQLEDAGVEVFFRPLHEMNQGMFWWGGRPGPNGTAKLYQITHDYFTYTKGLSNLIWVWNLQDFSSLSSDLNSYDPGGSYWDVLTMDMYWSDGQGYTTAKYNALVNKAGGKPIGIGECQDLPAVNVLNAQPLWTFFMGWSELTFQHNSNQKIQDIYWSGRVLTLNEMPGWDNVTTPPSGGTQYIQAENYANMSGVQTESTSDESGGQNVGWIDAGDWMSYSNINVPASGTYTIAYRVASQNGGGSLQLEQGGGGQVYGTINIPSTGGWQTWTTIYQTVNLNAGTQNFGIKALNGGWNFNWWAIIPSNNRVVAPAPAQGTLAPHQPFPNPFVRDVTIPVQVPKGVFRLEIYDLSGRQVRTFGTKELPSAATHVSWNGTDRQGQEVPDGVYFYRMTAGQETTTGKLLKGH</sequence>
<dbReference type="Gene3D" id="2.60.120.260">
    <property type="entry name" value="Galactose-binding domain-like"/>
    <property type="match status" value="1"/>
</dbReference>
<keyword evidence="4 5" id="KW-0326">Glycosidase</keyword>
<dbReference type="AlphaFoldDB" id="A0A1G8XH32"/>
<dbReference type="OrthoDB" id="9803686at2"/>
<evidence type="ECO:0000313" key="9">
    <source>
        <dbReference type="Proteomes" id="UP000198510"/>
    </source>
</evidence>
<dbReference type="PANTHER" id="PTHR40079:SF4">
    <property type="entry name" value="GH26 DOMAIN-CONTAINING PROTEIN-RELATED"/>
    <property type="match status" value="1"/>
</dbReference>
<dbReference type="Gene3D" id="2.60.40.4070">
    <property type="match status" value="1"/>
</dbReference>
<name>A0A1G8XH32_9BACT</name>
<evidence type="ECO:0000256" key="3">
    <source>
        <dbReference type="ARBA" id="ARBA00022801"/>
    </source>
</evidence>
<dbReference type="SUPFAM" id="SSF51445">
    <property type="entry name" value="(Trans)glycosidases"/>
    <property type="match status" value="1"/>
</dbReference>
<feature type="active site" description="Nucleophile" evidence="5">
    <location>
        <position position="282"/>
    </location>
</feature>
<reference evidence="8 9" key="1">
    <citation type="submission" date="2016-10" db="EMBL/GenBank/DDBJ databases">
        <authorList>
            <person name="de Groot N.N."/>
        </authorList>
    </citation>
    <scope>NUCLEOTIDE SEQUENCE [LARGE SCALE GENOMIC DNA]</scope>
    <source>
        <strain evidence="8 9">DSM 25186</strain>
    </source>
</reference>
<dbReference type="GO" id="GO:0030246">
    <property type="term" value="F:carbohydrate binding"/>
    <property type="evidence" value="ECO:0007669"/>
    <property type="project" value="InterPro"/>
</dbReference>
<organism evidence="8 9">
    <name type="scientific">Catalinimonas alkaloidigena</name>
    <dbReference type="NCBI Taxonomy" id="1075417"/>
    <lineage>
        <taxon>Bacteria</taxon>
        <taxon>Pseudomonadati</taxon>
        <taxon>Bacteroidota</taxon>
        <taxon>Cytophagia</taxon>
        <taxon>Cytophagales</taxon>
        <taxon>Catalimonadaceae</taxon>
        <taxon>Catalinimonas</taxon>
    </lineage>
</organism>
<dbReference type="InterPro" id="IPR006584">
    <property type="entry name" value="Cellulose-bd_IV"/>
</dbReference>
<dbReference type="GO" id="GO:0006080">
    <property type="term" value="P:substituted mannan metabolic process"/>
    <property type="evidence" value="ECO:0007669"/>
    <property type="project" value="InterPro"/>
</dbReference>
<protein>
    <submittedName>
        <fullName evidence="8">Por secretion system C-terminal sorting domain-containing protein</fullName>
    </submittedName>
</protein>
<dbReference type="Proteomes" id="UP000198510">
    <property type="component" value="Unassembled WGS sequence"/>
</dbReference>
<feature type="domain" description="GH26" evidence="7">
    <location>
        <begin position="31"/>
        <end position="330"/>
    </location>
</feature>
<keyword evidence="3 5" id="KW-0378">Hydrolase</keyword>
<dbReference type="InterPro" id="IPR005084">
    <property type="entry name" value="CBM6"/>
</dbReference>
<dbReference type="PRINTS" id="PR00739">
    <property type="entry name" value="GLHYDRLASE26"/>
</dbReference>
<dbReference type="EMBL" id="FNFO01000001">
    <property type="protein sequence ID" value="SDJ89811.1"/>
    <property type="molecule type" value="Genomic_DNA"/>
</dbReference>
<keyword evidence="2" id="KW-0732">Signal</keyword>
<dbReference type="InterPro" id="IPR022790">
    <property type="entry name" value="GH26_dom"/>
</dbReference>
<keyword evidence="9" id="KW-1185">Reference proteome</keyword>
<evidence type="ECO:0000256" key="1">
    <source>
        <dbReference type="ARBA" id="ARBA00007754"/>
    </source>
</evidence>
<evidence type="ECO:0000256" key="4">
    <source>
        <dbReference type="ARBA" id="ARBA00023295"/>
    </source>
</evidence>
<feature type="domain" description="CBM6" evidence="6">
    <location>
        <begin position="347"/>
        <end position="469"/>
    </location>
</feature>
<evidence type="ECO:0000256" key="5">
    <source>
        <dbReference type="PROSITE-ProRule" id="PRU01100"/>
    </source>
</evidence>
<evidence type="ECO:0000259" key="7">
    <source>
        <dbReference type="PROSITE" id="PS51764"/>
    </source>
</evidence>
<dbReference type="CDD" id="cd04080">
    <property type="entry name" value="CBM6_cellulase-like"/>
    <property type="match status" value="1"/>
</dbReference>
<dbReference type="InterPro" id="IPR025965">
    <property type="entry name" value="FlgD/Vpr_Ig-like"/>
</dbReference>
<dbReference type="InterPro" id="IPR008979">
    <property type="entry name" value="Galactose-bd-like_sf"/>
</dbReference>
<dbReference type="GO" id="GO:0016985">
    <property type="term" value="F:mannan endo-1,4-beta-mannosidase activity"/>
    <property type="evidence" value="ECO:0007669"/>
    <property type="project" value="InterPro"/>
</dbReference>
<dbReference type="Pfam" id="PF02156">
    <property type="entry name" value="Glyco_hydro_26"/>
    <property type="match status" value="1"/>
</dbReference>
<dbReference type="SMART" id="SM00606">
    <property type="entry name" value="CBD_IV"/>
    <property type="match status" value="1"/>
</dbReference>
<evidence type="ECO:0000259" key="6">
    <source>
        <dbReference type="PROSITE" id="PS51175"/>
    </source>
</evidence>
<feature type="active site" description="Proton donor" evidence="5">
    <location>
        <position position="183"/>
    </location>
</feature>
<dbReference type="InterPro" id="IPR026444">
    <property type="entry name" value="Secre_tail"/>
</dbReference>
<evidence type="ECO:0000256" key="2">
    <source>
        <dbReference type="ARBA" id="ARBA00022729"/>
    </source>
</evidence>
<dbReference type="PROSITE" id="PS51175">
    <property type="entry name" value="CBM6"/>
    <property type="match status" value="1"/>
</dbReference>
<dbReference type="InterPro" id="IPR000805">
    <property type="entry name" value="Glyco_hydro_26"/>
</dbReference>
<dbReference type="PANTHER" id="PTHR40079">
    <property type="entry name" value="MANNAN ENDO-1,4-BETA-MANNOSIDASE E-RELATED"/>
    <property type="match status" value="1"/>
</dbReference>